<sequence length="524" mass="58569">MELPSVGTRLNLHGNIGTVRFVGPVDNTTGVWLGVEWDNPERGKHDGIKDNKRYFTCRIPNAGSFIRPSANVTYGQTFVDAMTSKYIEEPHGSGSPEKVVLGSSDGAIEVEAVDLDKVRRKLAALERLREVSLDNESVAKADLPGTVSRTCPSIRGLDLSFNLFPTWEVIAQITAELPQLDRLALNRNRLQVPPDLSPFKCAFLRLTELQLNGTMTTWGELGQLMCVMPQLRLAEMGYNRISHLTSPMTHQVSTIETVNLDSNLCQNWIDVCQSLKNYNCLQRVLLASNGINTIPFPSSQQVPWDSLHYLSLSANHLAAWGDIDALAAWCPNLHGLALNGNPMVMGIEGTKFSRPFTIAKIPSLVMLDGAKISGSERLDSELFYISYIANNGPATEEQRVQEHPQWSRLCQKHGRPSGHFRQGKLSQQQIRIKLTHHQPEGNAEPPNADVVLEPLLVLQKMTLRTLRMKLCKVLKRSYKDTDVQLWVVMDDGSITLLGHEDDSKELGWFGVEDSTELLFQTRRK</sequence>
<accession>A0ACD3BF34</accession>
<name>A0ACD3BF34_9AGAR</name>
<reference evidence="1 2" key="1">
    <citation type="journal article" date="2019" name="Nat. Ecol. Evol.">
        <title>Megaphylogeny resolves global patterns of mushroom evolution.</title>
        <authorList>
            <person name="Varga T."/>
            <person name="Krizsan K."/>
            <person name="Foldi C."/>
            <person name="Dima B."/>
            <person name="Sanchez-Garcia M."/>
            <person name="Sanchez-Ramirez S."/>
            <person name="Szollosi G.J."/>
            <person name="Szarkandi J.G."/>
            <person name="Papp V."/>
            <person name="Albert L."/>
            <person name="Andreopoulos W."/>
            <person name="Angelini C."/>
            <person name="Antonin V."/>
            <person name="Barry K.W."/>
            <person name="Bougher N.L."/>
            <person name="Buchanan P."/>
            <person name="Buyck B."/>
            <person name="Bense V."/>
            <person name="Catcheside P."/>
            <person name="Chovatia M."/>
            <person name="Cooper J."/>
            <person name="Damon W."/>
            <person name="Desjardin D."/>
            <person name="Finy P."/>
            <person name="Geml J."/>
            <person name="Haridas S."/>
            <person name="Hughes K."/>
            <person name="Justo A."/>
            <person name="Karasinski D."/>
            <person name="Kautmanova I."/>
            <person name="Kiss B."/>
            <person name="Kocsube S."/>
            <person name="Kotiranta H."/>
            <person name="LaButti K.M."/>
            <person name="Lechner B.E."/>
            <person name="Liimatainen K."/>
            <person name="Lipzen A."/>
            <person name="Lukacs Z."/>
            <person name="Mihaltcheva S."/>
            <person name="Morgado L.N."/>
            <person name="Niskanen T."/>
            <person name="Noordeloos M.E."/>
            <person name="Ohm R.A."/>
            <person name="Ortiz-Santana B."/>
            <person name="Ovrebo C."/>
            <person name="Racz N."/>
            <person name="Riley R."/>
            <person name="Savchenko A."/>
            <person name="Shiryaev A."/>
            <person name="Soop K."/>
            <person name="Spirin V."/>
            <person name="Szebenyi C."/>
            <person name="Tomsovsky M."/>
            <person name="Tulloss R.E."/>
            <person name="Uehling J."/>
            <person name="Grigoriev I.V."/>
            <person name="Vagvolgyi C."/>
            <person name="Papp T."/>
            <person name="Martin F.M."/>
            <person name="Miettinen O."/>
            <person name="Hibbett D.S."/>
            <person name="Nagy L.G."/>
        </authorList>
    </citation>
    <scope>NUCLEOTIDE SEQUENCE [LARGE SCALE GENOMIC DNA]</scope>
    <source>
        <strain evidence="1 2">NL-1719</strain>
    </source>
</reference>
<evidence type="ECO:0000313" key="2">
    <source>
        <dbReference type="Proteomes" id="UP000308600"/>
    </source>
</evidence>
<dbReference type="Proteomes" id="UP000308600">
    <property type="component" value="Unassembled WGS sequence"/>
</dbReference>
<organism evidence="1 2">
    <name type="scientific">Pluteus cervinus</name>
    <dbReference type="NCBI Taxonomy" id="181527"/>
    <lineage>
        <taxon>Eukaryota</taxon>
        <taxon>Fungi</taxon>
        <taxon>Dikarya</taxon>
        <taxon>Basidiomycota</taxon>
        <taxon>Agaricomycotina</taxon>
        <taxon>Agaricomycetes</taxon>
        <taxon>Agaricomycetidae</taxon>
        <taxon>Agaricales</taxon>
        <taxon>Pluteineae</taxon>
        <taxon>Pluteaceae</taxon>
        <taxon>Pluteus</taxon>
    </lineage>
</organism>
<protein>
    <submittedName>
        <fullName evidence="1">Uncharacterized protein</fullName>
    </submittedName>
</protein>
<keyword evidence="2" id="KW-1185">Reference proteome</keyword>
<evidence type="ECO:0000313" key="1">
    <source>
        <dbReference type="EMBL" id="TFK76354.1"/>
    </source>
</evidence>
<gene>
    <name evidence="1" type="ORF">BDN72DRAFT_830912</name>
</gene>
<dbReference type="EMBL" id="ML208260">
    <property type="protein sequence ID" value="TFK76354.1"/>
    <property type="molecule type" value="Genomic_DNA"/>
</dbReference>
<proteinExistence type="predicted"/>